<evidence type="ECO:0000259" key="1">
    <source>
        <dbReference type="Pfam" id="PF08906"/>
    </source>
</evidence>
<organism evidence="2">
    <name type="scientific">Salmonella enterica I</name>
    <dbReference type="NCBI Taxonomy" id="59201"/>
    <lineage>
        <taxon>Bacteria</taxon>
        <taxon>Pseudomonadati</taxon>
        <taxon>Pseudomonadota</taxon>
        <taxon>Gammaproteobacteria</taxon>
        <taxon>Enterobacterales</taxon>
        <taxon>Enterobacteriaceae</taxon>
        <taxon>Salmonella</taxon>
    </lineage>
</organism>
<reference evidence="2" key="1">
    <citation type="submission" date="2018-07" db="EMBL/GenBank/DDBJ databases">
        <authorList>
            <consortium name="GenomeTrakr network: Whole genome sequencing for foodborne pathogen traceback"/>
        </authorList>
    </citation>
    <scope>NUCLEOTIDE SEQUENCE</scope>
    <source>
        <strain evidence="4">CFSAN029662</strain>
        <strain evidence="2">CFSAN031622</strain>
    </source>
</reference>
<proteinExistence type="predicted"/>
<reference evidence="4" key="3">
    <citation type="submission" date="2021-05" db="EMBL/GenBank/DDBJ databases">
        <title>Whole genome PacBio Sequel sequence of Salmonella enterica subsp. enterica.</title>
        <authorList>
            <person name="Hoffmann M."/>
            <person name="Balkey M."/>
            <person name="Luo Y."/>
        </authorList>
    </citation>
    <scope>NUCLEOTIDE SEQUENCE</scope>
    <source>
        <strain evidence="4">CFSAN029662</strain>
    </source>
</reference>
<protein>
    <submittedName>
        <fullName evidence="2">DUF1851 domain-containing protein</fullName>
    </submittedName>
</protein>
<dbReference type="EMBL" id="AAKTOF010000008">
    <property type="protein sequence ID" value="ECV5687487.1"/>
    <property type="molecule type" value="Genomic_DNA"/>
</dbReference>
<accession>A0A3U4J9P1</accession>
<evidence type="ECO:0000313" key="3">
    <source>
        <dbReference type="EMBL" id="ECV5687487.1"/>
    </source>
</evidence>
<dbReference type="AlphaFoldDB" id="A0A3U4J9P1"/>
<feature type="domain" description="T6SS immunity protein Tdi1 C-terminal" evidence="1">
    <location>
        <begin position="36"/>
        <end position="90"/>
    </location>
</feature>
<gene>
    <name evidence="2" type="ORF">AXO93_06105</name>
    <name evidence="3" type="ORF">F2K19_12890</name>
    <name evidence="4" type="ORF">VL99_03700</name>
</gene>
<reference evidence="3" key="2">
    <citation type="submission" date="2019-09" db="EMBL/GenBank/DDBJ databases">
        <authorList>
            <person name="Ashton P.M."/>
            <person name="Dallman T."/>
            <person name="Nair S."/>
            <person name="De Pinna E."/>
            <person name="Peters T."/>
            <person name="Grant K."/>
        </authorList>
    </citation>
    <scope>NUCLEOTIDE SEQUENCE</scope>
    <source>
        <strain evidence="3">800630</strain>
    </source>
</reference>
<dbReference type="Pfam" id="PF08906">
    <property type="entry name" value="T6SS_Tdi1_C"/>
    <property type="match status" value="1"/>
</dbReference>
<dbReference type="EMBL" id="CP074647">
    <property type="protein sequence ID" value="QVS48825.1"/>
    <property type="molecule type" value="Genomic_DNA"/>
</dbReference>
<dbReference type="EMBL" id="AAGNTS010000002">
    <property type="protein sequence ID" value="EBQ0619613.1"/>
    <property type="molecule type" value="Genomic_DNA"/>
</dbReference>
<sequence>MRPWFTGGNITILPLLNKIIFNENRFINKTKNILDSEITSFLASSSQEGFDLVDDNNNYLFDRTVKKLGALADNEMFGLEPAYILGGEIKKFSLFKKLNFLMGRLSLIMNPCHGH</sequence>
<evidence type="ECO:0000313" key="2">
    <source>
        <dbReference type="EMBL" id="EBQ0619613.1"/>
    </source>
</evidence>
<name>A0A3U4J9P1_SALET</name>
<dbReference type="InterPro" id="IPR015002">
    <property type="entry name" value="T6SS_Tdi1_C"/>
</dbReference>
<evidence type="ECO:0000313" key="4">
    <source>
        <dbReference type="EMBL" id="QVS48825.1"/>
    </source>
</evidence>